<dbReference type="InterPro" id="IPR016181">
    <property type="entry name" value="Acyl_CoA_acyltransferase"/>
</dbReference>
<organism evidence="2 3">
    <name type="scientific">Bacterioplanes sanyensis</name>
    <dbReference type="NCBI Taxonomy" id="1249553"/>
    <lineage>
        <taxon>Bacteria</taxon>
        <taxon>Pseudomonadati</taxon>
        <taxon>Pseudomonadota</taxon>
        <taxon>Gammaproteobacteria</taxon>
        <taxon>Oceanospirillales</taxon>
        <taxon>Oceanospirillaceae</taxon>
        <taxon>Bacterioplanes</taxon>
    </lineage>
</organism>
<dbReference type="Proteomes" id="UP000202440">
    <property type="component" value="Chromosome"/>
</dbReference>
<keyword evidence="3" id="KW-1185">Reference proteome</keyword>
<dbReference type="GO" id="GO:0016747">
    <property type="term" value="F:acyltransferase activity, transferring groups other than amino-acyl groups"/>
    <property type="evidence" value="ECO:0007669"/>
    <property type="project" value="InterPro"/>
</dbReference>
<reference evidence="2 3" key="1">
    <citation type="submission" date="2017-07" db="EMBL/GenBank/DDBJ databases">
        <title>Annotated genome sequence of Bacterioplanes sanyensis isolated from Red Sea.</title>
        <authorList>
            <person name="Rehman Z.U."/>
        </authorList>
    </citation>
    <scope>NUCLEOTIDE SEQUENCE [LARGE SCALE GENOMIC DNA]</scope>
    <source>
        <strain evidence="2 3">NV9</strain>
    </source>
</reference>
<dbReference type="Gene3D" id="3.40.630.30">
    <property type="match status" value="1"/>
</dbReference>
<dbReference type="RefSeq" id="WP_094059114.1">
    <property type="nucleotide sequence ID" value="NZ_CP022530.1"/>
</dbReference>
<evidence type="ECO:0000313" key="3">
    <source>
        <dbReference type="Proteomes" id="UP000202440"/>
    </source>
</evidence>
<dbReference type="EMBL" id="CP022530">
    <property type="protein sequence ID" value="ASP37908.1"/>
    <property type="molecule type" value="Genomic_DNA"/>
</dbReference>
<evidence type="ECO:0000313" key="2">
    <source>
        <dbReference type="EMBL" id="ASP37908.1"/>
    </source>
</evidence>
<gene>
    <name evidence="2" type="ORF">CHH28_04105</name>
</gene>
<dbReference type="PANTHER" id="PTHR43072">
    <property type="entry name" value="N-ACETYLTRANSFERASE"/>
    <property type="match status" value="1"/>
</dbReference>
<evidence type="ECO:0000259" key="1">
    <source>
        <dbReference type="PROSITE" id="PS51186"/>
    </source>
</evidence>
<accession>A0A222FFY8</accession>
<name>A0A222FFY8_9GAMM</name>
<dbReference type="Pfam" id="PF00583">
    <property type="entry name" value="Acetyltransf_1"/>
    <property type="match status" value="1"/>
</dbReference>
<dbReference type="CDD" id="cd04301">
    <property type="entry name" value="NAT_SF"/>
    <property type="match status" value="1"/>
</dbReference>
<protein>
    <recommendedName>
        <fullName evidence="1">N-acetyltransferase domain-containing protein</fullName>
    </recommendedName>
</protein>
<dbReference type="AlphaFoldDB" id="A0A222FFY8"/>
<dbReference type="OrthoDB" id="6266305at2"/>
<dbReference type="InterPro" id="IPR000182">
    <property type="entry name" value="GNAT_dom"/>
</dbReference>
<sequence>MFSPYNPSAQRQQYRYRITPVEPQHLPAIAELFEQREGHAIAIEALEHSLLADNVIAFVAMQQQQLLGYSKAAHFNGQAYSPQGWYLSGLIVNPDYRRAGIAHELTRQRLNALSQHTDTVYYFANVNNQASIDLHGKFGFELLKDDFCFPGVTFNQGRGQLFGIKLNTTSASQ</sequence>
<dbReference type="KEGG" id="bsan:CHH28_04105"/>
<feature type="domain" description="N-acetyltransferase" evidence="1">
    <location>
        <begin position="16"/>
        <end position="167"/>
    </location>
</feature>
<proteinExistence type="predicted"/>
<dbReference type="PROSITE" id="PS51186">
    <property type="entry name" value="GNAT"/>
    <property type="match status" value="1"/>
</dbReference>
<dbReference type="SUPFAM" id="SSF55729">
    <property type="entry name" value="Acyl-CoA N-acyltransferases (Nat)"/>
    <property type="match status" value="1"/>
</dbReference>